<feature type="region of interest" description="Disordered" evidence="1">
    <location>
        <begin position="254"/>
        <end position="283"/>
    </location>
</feature>
<dbReference type="Proteomes" id="UP001497623">
    <property type="component" value="Unassembled WGS sequence"/>
</dbReference>
<evidence type="ECO:0000313" key="2">
    <source>
        <dbReference type="EMBL" id="CAL4060409.1"/>
    </source>
</evidence>
<evidence type="ECO:0000256" key="1">
    <source>
        <dbReference type="SAM" id="MobiDB-lite"/>
    </source>
</evidence>
<protein>
    <submittedName>
        <fullName evidence="2">Uncharacterized protein</fullName>
    </submittedName>
</protein>
<feature type="region of interest" description="Disordered" evidence="1">
    <location>
        <begin position="67"/>
        <end position="95"/>
    </location>
</feature>
<dbReference type="EMBL" id="CAXKWB010000355">
    <property type="protein sequence ID" value="CAL4060409.1"/>
    <property type="molecule type" value="Genomic_DNA"/>
</dbReference>
<feature type="region of interest" description="Disordered" evidence="1">
    <location>
        <begin position="178"/>
        <end position="235"/>
    </location>
</feature>
<gene>
    <name evidence="2" type="ORF">MNOR_LOCUS1337</name>
</gene>
<proteinExistence type="predicted"/>
<reference evidence="2 3" key="1">
    <citation type="submission" date="2024-05" db="EMBL/GenBank/DDBJ databases">
        <authorList>
            <person name="Wallberg A."/>
        </authorList>
    </citation>
    <scope>NUCLEOTIDE SEQUENCE [LARGE SCALE GENOMIC DNA]</scope>
</reference>
<evidence type="ECO:0000313" key="3">
    <source>
        <dbReference type="Proteomes" id="UP001497623"/>
    </source>
</evidence>
<sequence>MERGLKLMNLNKVYNQGFEELDIIVKDIKEMSNHLPERNPSIGRENSPTTECRVRLSSASLSTVSISTPSHSIDLTSPSTSTDTSTYSPYKSSPSSELPLHGAISYDLPQWHTVCNTSPIILCPLHGARIASNETTGKSLVEKVLDSQSTELFPVEMPSSPINLSEYQASIGTEIKLRKPSATSLRRSKSKPEGPSPCIIPRDRSGHKTKACGLRRSSSQPQGPNPCLVPRTGNIRRSGVGSTIKRYVNLIRSRSAVSSRERPKYTEHISPGQRTDVSRPISL</sequence>
<organism evidence="2 3">
    <name type="scientific">Meganyctiphanes norvegica</name>
    <name type="common">Northern krill</name>
    <name type="synonym">Thysanopoda norvegica</name>
    <dbReference type="NCBI Taxonomy" id="48144"/>
    <lineage>
        <taxon>Eukaryota</taxon>
        <taxon>Metazoa</taxon>
        <taxon>Ecdysozoa</taxon>
        <taxon>Arthropoda</taxon>
        <taxon>Crustacea</taxon>
        <taxon>Multicrustacea</taxon>
        <taxon>Malacostraca</taxon>
        <taxon>Eumalacostraca</taxon>
        <taxon>Eucarida</taxon>
        <taxon>Euphausiacea</taxon>
        <taxon>Euphausiidae</taxon>
        <taxon>Meganyctiphanes</taxon>
    </lineage>
</organism>
<accession>A0AAV2PKI4</accession>
<keyword evidence="3" id="KW-1185">Reference proteome</keyword>
<name>A0AAV2PKI4_MEGNR</name>
<dbReference type="AlphaFoldDB" id="A0AAV2PKI4"/>
<feature type="non-terminal residue" evidence="2">
    <location>
        <position position="283"/>
    </location>
</feature>
<comment type="caution">
    <text evidence="2">The sequence shown here is derived from an EMBL/GenBank/DDBJ whole genome shotgun (WGS) entry which is preliminary data.</text>
</comment>